<gene>
    <name evidence="1" type="ORF">N7644_02090</name>
</gene>
<evidence type="ECO:0000313" key="1">
    <source>
        <dbReference type="EMBL" id="MDH0562464.1"/>
    </source>
</evidence>
<sequence>MMKKLNTLEPIREFVEKLMHLKRTSYVAAEDCFTDDFNYLTKAVPQSKNMIFNFLEDLNNAQYQYEIEKIKTLQQTVYLVYLKCTNRSRKNMEINTLMGTDRILLIIKQLETGCYLTEAIDFKNNETNPIYAVLEKFSQG</sequence>
<name>A0AA42L8U6_9GAMM</name>
<evidence type="ECO:0000313" key="2">
    <source>
        <dbReference type="Proteomes" id="UP001159329"/>
    </source>
</evidence>
<accession>A0AA42L8U6</accession>
<dbReference type="EMBL" id="JAOEEO010000001">
    <property type="protein sequence ID" value="MDH0562464.1"/>
    <property type="molecule type" value="Genomic_DNA"/>
</dbReference>
<dbReference type="Proteomes" id="UP001159329">
    <property type="component" value="Unassembled WGS sequence"/>
</dbReference>
<comment type="caution">
    <text evidence="1">The sequence shown here is derived from an EMBL/GenBank/DDBJ whole genome shotgun (WGS) entry which is preliminary data.</text>
</comment>
<proteinExistence type="predicted"/>
<organism evidence="1 2">
    <name type="scientific">Acinetobacter courvalinii</name>
    <dbReference type="NCBI Taxonomy" id="280147"/>
    <lineage>
        <taxon>Bacteria</taxon>
        <taxon>Pseudomonadati</taxon>
        <taxon>Pseudomonadota</taxon>
        <taxon>Gammaproteobacteria</taxon>
        <taxon>Moraxellales</taxon>
        <taxon>Moraxellaceae</taxon>
        <taxon>Acinetobacter</taxon>
    </lineage>
</organism>
<reference evidence="1" key="1">
    <citation type="submission" date="2022-09" db="EMBL/GenBank/DDBJ databases">
        <title>Intensive care unit water sources are persistently colonized with multi-drug resistant bacteria and are the site of extensive horizontal gene transfer of antibiotic resistance genes.</title>
        <authorList>
            <person name="Diorio-Toth L."/>
        </authorList>
    </citation>
    <scope>NUCLEOTIDE SEQUENCE</scope>
    <source>
        <strain evidence="1">GD04005</strain>
    </source>
</reference>
<dbReference type="RefSeq" id="WP_279694249.1">
    <property type="nucleotide sequence ID" value="NZ_JAOEEO010000001.1"/>
</dbReference>
<protein>
    <submittedName>
        <fullName evidence="1">Uncharacterized protein</fullName>
    </submittedName>
</protein>
<dbReference type="AlphaFoldDB" id="A0AA42L8U6"/>